<keyword evidence="11" id="KW-1185">Reference proteome</keyword>
<feature type="compositionally biased region" description="Basic residues" evidence="7">
    <location>
        <begin position="325"/>
        <end position="336"/>
    </location>
</feature>
<evidence type="ECO:0000256" key="3">
    <source>
        <dbReference type="ARBA" id="ARBA00022801"/>
    </source>
</evidence>
<comment type="caution">
    <text evidence="10">The sequence shown here is derived from an EMBL/GenBank/DDBJ whole genome shotgun (WGS) entry which is preliminary data.</text>
</comment>
<dbReference type="EMBL" id="SSOP01000038">
    <property type="protein sequence ID" value="KAB5593413.1"/>
    <property type="molecule type" value="Genomic_DNA"/>
</dbReference>
<dbReference type="Pfam" id="PF00271">
    <property type="entry name" value="Helicase_C"/>
    <property type="match status" value="1"/>
</dbReference>
<comment type="subcellular location">
    <subcellularLocation>
        <location evidence="1">Nucleus</location>
    </subcellularLocation>
</comment>
<keyword evidence="6" id="KW-0175">Coiled coil</keyword>
<feature type="compositionally biased region" description="Low complexity" evidence="7">
    <location>
        <begin position="1938"/>
        <end position="1950"/>
    </location>
</feature>
<dbReference type="SUPFAM" id="SSF54160">
    <property type="entry name" value="Chromo domain-like"/>
    <property type="match status" value="1"/>
</dbReference>
<dbReference type="GO" id="GO:0140658">
    <property type="term" value="F:ATP-dependent chromatin remodeler activity"/>
    <property type="evidence" value="ECO:0007669"/>
    <property type="project" value="TreeGrafter"/>
</dbReference>
<dbReference type="GO" id="GO:0003682">
    <property type="term" value="F:chromatin binding"/>
    <property type="evidence" value="ECO:0007669"/>
    <property type="project" value="TreeGrafter"/>
</dbReference>
<dbReference type="SMART" id="SM00490">
    <property type="entry name" value="HELICc"/>
    <property type="match status" value="1"/>
</dbReference>
<evidence type="ECO:0000313" key="10">
    <source>
        <dbReference type="EMBL" id="KAB5593413.1"/>
    </source>
</evidence>
<sequence length="2030" mass="226213">MARSQASKDSGDGNDSAVEVVESSGEENVSVSNKSPTMPSSMERSPGAQLPTKFWIELPPLPEDHADYKLMDFPRPKRAKDDASDEEDNSSRIPVAVVGEMMKKGENFYYARVRGGIITRFTARSVQNKYPQLVKKYKRKLKDGTLSDFDPSSTAVHPKHRVKLRLNLFEPRKKATRSRSSRSSTYLSDQTEFVTVSSTSEDEVVPVRQSSRLAANANNQTFNTRKVRDLRRNNRAGSSASVTEVDSGSEYAVESAAESDEKRLPPVRLKRDRRPRKAIQGLGVVRSVDEDADSDGEVDTAILLSHRGYCEGCGEEPAHKSLEKLKKRKGKKKSRPKLNLEDEESEPEDERLENLGGWIRCLHCCVVGHWGCLSLAQKQEILLAAKRHDNEVEKAEIRARGLEVDDNAELVEKRTQIWLDETTEFVCGLCSKGGRCIICREETTPQQPRAIAPSMGSSAADAIDLDTPPPESSTQIVVTNPSPNKDGPTPTSPESPAKPLEVVKPNEVHSHYAPPNIPQVLFRCKTCRRPAHWQHLPPRDPSDKNQRTAVQIASVYLERGPDQWKCPDCVRLRYPAESILAWRPDPPDAVENLPPGEIPKPKNLLPREYLVKFKERGYKRVEWVSHMWLLAMHEGLLRHFLKNGTRLSLLEDDSEEFQEKIGKHQGDDKGSAGAATGGGALDVLPVFARSRSVSAEVDKKESEYEETPGPVPDAQLRIPSSWLRIDRVLDVILQSPSDAKRRRRNKGKARRKAIRIRDSEDELESDSEDEQVPDDPVFVDGEEPSGELTETVEDFELREGRKPNAKEIVDNAVWVYFKFEDLQYDECAWDSPPKPNTLEWDSYKRAVSRYVFAQSVEVPKLTAKEEAMRDNRPKRDISAWSGEDLQPKLEDKSLQLMPFQLQGLQWLYGNWWNLQPSILADDMGLGKTVQLVSLIGKLVTKRVFPHLIVVPNSTIVNWIREFERWTPHVRVVRYNGEVKARQVIKKTELWNSDGKQMYHALVTTYETLIGADFHQIFKKPGRWETVVVDEGQRLKSDTNLLFKKLNELKTIHRILMTGTPLNNNIRELFNLMNFLDSPNWNNLRELEEEYDQENLTEELIGQLHERLRPYFLRRQKAEVLDLPDKHEVIVPVSLAPIQKDIMRAILEANLQTLGLLADKGTRESNKVARPKKTALHNALMEMRKCIQHPYLNQPDMERRGLSQEETLKQLVDASAKFRLLKIMLPQLKKRGHRVLLFSQFKIVLDIVEDFLVMEGYKLLRLDGNTKSSLRQKDIDEFNKPGSDYFIYILTTRAGGVGVNLWSADTVIIFDPDFNPHQDLQAIARAHRYGQKQRVLVFKFMAKDSPEEKIFMMGKKKLVLDHLIIQKLDDEDEMEDIKGILTYGAKALFENPRESALDIKYTEKDVEELIARAETEKIEEKATEAGMKFDFAQVWDRGQGTKDLEEGKQDAAAEDDFWAGVLKRAAEEREKKRAQELTGRGARKRAVTNYREGDFGEDSPKKPPRSEGSKDKGVDDEFRPAGEESSSSSDEGIGSSASDGLPLMLSDPPDHEAFAHRSGGAIPTAYGHLPPPVQRMPNYSIMGQSSALQSPVIPPPPKTKKRKPKEHPPASDQVTYNAPSGSGPAGVESNAKGKKPTPSFGYQYFCPHCKRTHSGGGCPNSGDIDQLLSTHWAILSPDNVDMDDHKVSPRIPHTIENLVPNLIPSQYWALTHIERKLAALGFNVSQLSKPALHPEPVAKPKPKPKSKLKKPQPLPQDGLAISGPGPSTLAASISNQAPGAYRAPTDQEAKLANPPPTKRPKPKPIAAAPGSSTTTTHFLNAPSQPLYGLLASGSGHPAPIPPPVAKPTNFATSTADALNAASRASASGTPRLGLGTNVWLQGTTVAKAPMPITQPQIAPRAVSDAVRTVQPQPSPRVASVAIPNTTPTTLAVALPNQISAPSSAGSSASGAKRPAGNEHEEVRKKRKVGVCLICGERPGHLAHECPSVQSIKGLQSAIVKLEATSQADVAQLPILGALRRMLARRTGEPKE</sequence>
<proteinExistence type="predicted"/>
<feature type="compositionally biased region" description="Basic residues" evidence="7">
    <location>
        <begin position="740"/>
        <end position="754"/>
    </location>
</feature>
<feature type="region of interest" description="Disordered" evidence="7">
    <location>
        <begin position="1730"/>
        <end position="1820"/>
    </location>
</feature>
<feature type="compositionally biased region" description="Polar residues" evidence="7">
    <location>
        <begin position="472"/>
        <end position="483"/>
    </location>
</feature>
<dbReference type="Pfam" id="PF00176">
    <property type="entry name" value="SNF2-rel_dom"/>
    <property type="match status" value="1"/>
</dbReference>
<dbReference type="Gene3D" id="3.40.50.10810">
    <property type="entry name" value="Tandem AAA-ATPase domain"/>
    <property type="match status" value="1"/>
</dbReference>
<dbReference type="PROSITE" id="PS51194">
    <property type="entry name" value="HELICASE_CTER"/>
    <property type="match status" value="1"/>
</dbReference>
<evidence type="ECO:0000256" key="1">
    <source>
        <dbReference type="ARBA" id="ARBA00004123"/>
    </source>
</evidence>
<evidence type="ECO:0000256" key="4">
    <source>
        <dbReference type="ARBA" id="ARBA00022840"/>
    </source>
</evidence>
<dbReference type="InterPro" id="IPR000330">
    <property type="entry name" value="SNF2_N"/>
</dbReference>
<feature type="compositionally biased region" description="Low complexity" evidence="7">
    <location>
        <begin position="16"/>
        <end position="32"/>
    </location>
</feature>
<dbReference type="OrthoDB" id="5857104at2759"/>
<feature type="compositionally biased region" description="Polar residues" evidence="7">
    <location>
        <begin position="33"/>
        <end position="43"/>
    </location>
</feature>
<feature type="region of interest" description="Disordered" evidence="7">
    <location>
        <begin position="1938"/>
        <end position="1961"/>
    </location>
</feature>
<feature type="domain" description="Helicase C-terminal" evidence="9">
    <location>
        <begin position="1219"/>
        <end position="1379"/>
    </location>
</feature>
<dbReference type="GO" id="GO:0016887">
    <property type="term" value="F:ATP hydrolysis activity"/>
    <property type="evidence" value="ECO:0007669"/>
    <property type="project" value="TreeGrafter"/>
</dbReference>
<dbReference type="GO" id="GO:0003677">
    <property type="term" value="F:DNA binding"/>
    <property type="evidence" value="ECO:0007669"/>
    <property type="project" value="TreeGrafter"/>
</dbReference>
<feature type="domain" description="Helicase ATP-binding" evidence="8">
    <location>
        <begin position="908"/>
        <end position="1078"/>
    </location>
</feature>
<feature type="compositionally biased region" description="Basic residues" evidence="7">
    <location>
        <begin position="1739"/>
        <end position="1749"/>
    </location>
</feature>
<feature type="compositionally biased region" description="Low complexity" evidence="7">
    <location>
        <begin position="1522"/>
        <end position="1539"/>
    </location>
</feature>
<dbReference type="InterPro" id="IPR049730">
    <property type="entry name" value="SNF2/RAD54-like_C"/>
</dbReference>
<dbReference type="InterPro" id="IPR041684">
    <property type="entry name" value="Znf-PHD-like"/>
</dbReference>
<keyword evidence="3" id="KW-0378">Hydrolase</keyword>
<feature type="region of interest" description="Disordered" evidence="7">
    <location>
        <begin position="658"/>
        <end position="677"/>
    </location>
</feature>
<evidence type="ECO:0000256" key="6">
    <source>
        <dbReference type="SAM" id="Coils"/>
    </source>
</evidence>
<evidence type="ECO:0000259" key="8">
    <source>
        <dbReference type="PROSITE" id="PS51192"/>
    </source>
</evidence>
<dbReference type="PANTHER" id="PTHR45623:SF17">
    <property type="entry name" value="CHROMODOMAIN-HELICASE-DNA-BINDING PROTEIN 3-RELATED"/>
    <property type="match status" value="1"/>
</dbReference>
<organism evidence="10 11">
    <name type="scientific">Ceratobasidium theobromae</name>
    <dbReference type="NCBI Taxonomy" id="1582974"/>
    <lineage>
        <taxon>Eukaryota</taxon>
        <taxon>Fungi</taxon>
        <taxon>Dikarya</taxon>
        <taxon>Basidiomycota</taxon>
        <taxon>Agaricomycotina</taxon>
        <taxon>Agaricomycetes</taxon>
        <taxon>Cantharellales</taxon>
        <taxon>Ceratobasidiaceae</taxon>
        <taxon>Ceratobasidium</taxon>
    </lineage>
</organism>
<feature type="region of interest" description="Disordered" evidence="7">
    <location>
        <begin position="1584"/>
        <end position="1633"/>
    </location>
</feature>
<keyword evidence="5" id="KW-0539">Nucleus</keyword>
<feature type="region of interest" description="Disordered" evidence="7">
    <location>
        <begin position="231"/>
        <end position="272"/>
    </location>
</feature>
<dbReference type="GO" id="GO:0000785">
    <property type="term" value="C:chromatin"/>
    <property type="evidence" value="ECO:0007669"/>
    <property type="project" value="TreeGrafter"/>
</dbReference>
<dbReference type="InterPro" id="IPR027417">
    <property type="entry name" value="P-loop_NTPase"/>
</dbReference>
<dbReference type="CDD" id="cd18793">
    <property type="entry name" value="SF2_C_SNF"/>
    <property type="match status" value="1"/>
</dbReference>
<dbReference type="InterPro" id="IPR016197">
    <property type="entry name" value="Chromo-like_dom_sf"/>
</dbReference>
<dbReference type="InterPro" id="IPR038718">
    <property type="entry name" value="SNF2-like_sf"/>
</dbReference>
<protein>
    <submittedName>
        <fullName evidence="10">Chromatin remodeling factor mit1</fullName>
    </submittedName>
</protein>
<feature type="compositionally biased region" description="Acidic residues" evidence="7">
    <location>
        <begin position="759"/>
        <end position="773"/>
    </location>
</feature>
<dbReference type="InterPro" id="IPR001650">
    <property type="entry name" value="Helicase_C-like"/>
</dbReference>
<dbReference type="PANTHER" id="PTHR45623">
    <property type="entry name" value="CHROMODOMAIN-HELICASE-DNA-BINDING PROTEIN 3-RELATED-RELATED"/>
    <property type="match status" value="1"/>
</dbReference>
<accession>A0A5N5QPB4</accession>
<feature type="compositionally biased region" description="Basic and acidic residues" evidence="7">
    <location>
        <begin position="658"/>
        <end position="670"/>
    </location>
</feature>
<feature type="compositionally biased region" description="Polar residues" evidence="7">
    <location>
        <begin position="235"/>
        <end position="246"/>
    </location>
</feature>
<feature type="compositionally biased region" description="Polar residues" evidence="7">
    <location>
        <begin position="1809"/>
        <end position="1820"/>
    </location>
</feature>
<evidence type="ECO:0000313" key="11">
    <source>
        <dbReference type="Proteomes" id="UP000383932"/>
    </source>
</evidence>
<evidence type="ECO:0000256" key="5">
    <source>
        <dbReference type="ARBA" id="ARBA00023242"/>
    </source>
</evidence>
<feature type="region of interest" description="Disordered" evidence="7">
    <location>
        <begin position="695"/>
        <end position="715"/>
    </location>
</feature>
<dbReference type="GO" id="GO:0005634">
    <property type="term" value="C:nucleus"/>
    <property type="evidence" value="ECO:0007669"/>
    <property type="project" value="UniProtKB-SubCell"/>
</dbReference>
<evidence type="ECO:0000256" key="2">
    <source>
        <dbReference type="ARBA" id="ARBA00022741"/>
    </source>
</evidence>
<evidence type="ECO:0000256" key="7">
    <source>
        <dbReference type="SAM" id="MobiDB-lite"/>
    </source>
</evidence>
<dbReference type="Proteomes" id="UP000383932">
    <property type="component" value="Unassembled WGS sequence"/>
</dbReference>
<reference evidence="10 11" key="1">
    <citation type="journal article" date="2019" name="Fungal Biol. Biotechnol.">
        <title>Draft genome sequence of fastidious pathogen Ceratobasidium theobromae, which causes vascular-streak dieback in Theobroma cacao.</title>
        <authorList>
            <person name="Ali S.S."/>
            <person name="Asman A."/>
            <person name="Shao J."/>
            <person name="Firmansyah A.P."/>
            <person name="Susilo A.W."/>
            <person name="Rosmana A."/>
            <person name="McMahon P."/>
            <person name="Junaid M."/>
            <person name="Guest D."/>
            <person name="Kheng T.Y."/>
            <person name="Meinhardt L.W."/>
            <person name="Bailey B.A."/>
        </authorList>
    </citation>
    <scope>NUCLEOTIDE SEQUENCE [LARGE SCALE GENOMIC DNA]</scope>
    <source>
        <strain evidence="10 11">CT2</strain>
    </source>
</reference>
<feature type="region of interest" description="Disordered" evidence="7">
    <location>
        <begin position="447"/>
        <end position="499"/>
    </location>
</feature>
<feature type="region of interest" description="Disordered" evidence="7">
    <location>
        <begin position="1469"/>
        <end position="1556"/>
    </location>
</feature>
<dbReference type="PROSITE" id="PS51192">
    <property type="entry name" value="HELICASE_ATP_BIND_1"/>
    <property type="match status" value="1"/>
</dbReference>
<name>A0A5N5QPB4_9AGAM</name>
<dbReference type="GO" id="GO:0005524">
    <property type="term" value="F:ATP binding"/>
    <property type="evidence" value="ECO:0007669"/>
    <property type="project" value="UniProtKB-KW"/>
</dbReference>
<keyword evidence="4" id="KW-0067">ATP-binding</keyword>
<evidence type="ECO:0000259" key="9">
    <source>
        <dbReference type="PROSITE" id="PS51194"/>
    </source>
</evidence>
<dbReference type="Gene3D" id="3.40.50.300">
    <property type="entry name" value="P-loop containing nucleotide triphosphate hydrolases"/>
    <property type="match status" value="1"/>
</dbReference>
<dbReference type="Pfam" id="PF15446">
    <property type="entry name" value="zf-PHD-like"/>
    <property type="match status" value="1"/>
</dbReference>
<feature type="region of interest" description="Disordered" evidence="7">
    <location>
        <begin position="324"/>
        <end position="349"/>
    </location>
</feature>
<dbReference type="InterPro" id="IPR056616">
    <property type="entry name" value="Chromo_MIT1"/>
</dbReference>
<dbReference type="GO" id="GO:0042393">
    <property type="term" value="F:histone binding"/>
    <property type="evidence" value="ECO:0007669"/>
    <property type="project" value="TreeGrafter"/>
</dbReference>
<keyword evidence="2" id="KW-0547">Nucleotide-binding</keyword>
<feature type="compositionally biased region" description="Basic and acidic residues" evidence="7">
    <location>
        <begin position="1490"/>
        <end position="1521"/>
    </location>
</feature>
<feature type="region of interest" description="Disordered" evidence="7">
    <location>
        <begin position="168"/>
        <end position="188"/>
    </location>
</feature>
<dbReference type="SMART" id="SM00487">
    <property type="entry name" value="DEXDc"/>
    <property type="match status" value="1"/>
</dbReference>
<dbReference type="InterPro" id="IPR014001">
    <property type="entry name" value="Helicase_ATP-bd"/>
</dbReference>
<dbReference type="Pfam" id="PF23615">
    <property type="entry name" value="Chromo_MIT1"/>
    <property type="match status" value="1"/>
</dbReference>
<feature type="region of interest" description="Disordered" evidence="7">
    <location>
        <begin position="1"/>
        <end position="48"/>
    </location>
</feature>
<dbReference type="SUPFAM" id="SSF52540">
    <property type="entry name" value="P-loop containing nucleoside triphosphate hydrolases"/>
    <property type="match status" value="2"/>
</dbReference>
<gene>
    <name evidence="10" type="ORF">CTheo_3151</name>
</gene>
<feature type="region of interest" description="Disordered" evidence="7">
    <location>
        <begin position="739"/>
        <end position="786"/>
    </location>
</feature>
<feature type="coiled-coil region" evidence="6">
    <location>
        <begin position="378"/>
        <end position="405"/>
    </location>
</feature>